<evidence type="ECO:0000313" key="1">
    <source>
        <dbReference type="EMBL" id="WDI30353.1"/>
    </source>
</evidence>
<dbReference type="EMBL" id="CP118166">
    <property type="protein sequence ID" value="WDI30353.1"/>
    <property type="molecule type" value="Genomic_DNA"/>
</dbReference>
<sequence length="46" mass="5329">MSDTKEKSQIEKFREKARELEADESEEVFEAVVRKIAKTRSKKGEG</sequence>
<keyword evidence="2" id="KW-1185">Reference proteome</keyword>
<proteinExistence type="predicted"/>
<evidence type="ECO:0000313" key="2">
    <source>
        <dbReference type="Proteomes" id="UP001214043"/>
    </source>
</evidence>
<reference evidence="1" key="1">
    <citation type="submission" date="2023-02" db="EMBL/GenBank/DDBJ databases">
        <title>Genome sequence of Hyphococcus flavus.</title>
        <authorList>
            <person name="Rong J.-C."/>
            <person name="Zhao Q."/>
            <person name="Yi M."/>
            <person name="Wu J.-Y."/>
        </authorList>
    </citation>
    <scope>NUCLEOTIDE SEQUENCE</scope>
    <source>
        <strain evidence="1">MCCC 1K03223</strain>
    </source>
</reference>
<gene>
    <name evidence="1" type="ORF">PUV54_10320</name>
</gene>
<name>A0AAE9ZA36_9PROT</name>
<dbReference type="KEGG" id="hfl:PUV54_10320"/>
<dbReference type="RefSeq" id="WP_274492153.1">
    <property type="nucleotide sequence ID" value="NZ_CP118166.1"/>
</dbReference>
<dbReference type="Proteomes" id="UP001214043">
    <property type="component" value="Chromosome"/>
</dbReference>
<protein>
    <submittedName>
        <fullName evidence="1">Uncharacterized protein</fullName>
    </submittedName>
</protein>
<accession>A0AAE9ZA36</accession>
<organism evidence="1 2">
    <name type="scientific">Hyphococcus flavus</name>
    <dbReference type="NCBI Taxonomy" id="1866326"/>
    <lineage>
        <taxon>Bacteria</taxon>
        <taxon>Pseudomonadati</taxon>
        <taxon>Pseudomonadota</taxon>
        <taxon>Alphaproteobacteria</taxon>
        <taxon>Parvularculales</taxon>
        <taxon>Parvularculaceae</taxon>
        <taxon>Hyphococcus</taxon>
    </lineage>
</organism>
<dbReference type="AlphaFoldDB" id="A0AAE9ZA36"/>